<keyword evidence="2" id="KW-1133">Transmembrane helix</keyword>
<reference evidence="3 4" key="1">
    <citation type="submission" date="2019-08" db="EMBL/GenBank/DDBJ databases">
        <title>Lewinella sp. strain SSH13 Genome sequencing and assembly.</title>
        <authorList>
            <person name="Kim I."/>
        </authorList>
    </citation>
    <scope>NUCLEOTIDE SEQUENCE [LARGE SCALE GENOMIC DNA]</scope>
    <source>
        <strain evidence="3 4">SSH13</strain>
    </source>
</reference>
<name>A0A5C7FR23_9BACT</name>
<keyword evidence="2" id="KW-0812">Transmembrane</keyword>
<feature type="transmembrane region" description="Helical" evidence="2">
    <location>
        <begin position="33"/>
        <end position="52"/>
    </location>
</feature>
<dbReference type="AlphaFoldDB" id="A0A5C7FR23"/>
<feature type="transmembrane region" description="Helical" evidence="2">
    <location>
        <begin position="72"/>
        <end position="94"/>
    </location>
</feature>
<dbReference type="EMBL" id="VOXD01000018">
    <property type="protein sequence ID" value="TXF88901.1"/>
    <property type="molecule type" value="Genomic_DNA"/>
</dbReference>
<dbReference type="OrthoDB" id="1493521at2"/>
<organism evidence="3 4">
    <name type="scientific">Neolewinella aurantiaca</name>
    <dbReference type="NCBI Taxonomy" id="2602767"/>
    <lineage>
        <taxon>Bacteria</taxon>
        <taxon>Pseudomonadati</taxon>
        <taxon>Bacteroidota</taxon>
        <taxon>Saprospiria</taxon>
        <taxon>Saprospirales</taxon>
        <taxon>Lewinellaceae</taxon>
        <taxon>Neolewinella</taxon>
    </lineage>
</organism>
<feature type="compositionally biased region" description="Basic and acidic residues" evidence="1">
    <location>
        <begin position="152"/>
        <end position="163"/>
    </location>
</feature>
<feature type="transmembrane region" description="Helical" evidence="2">
    <location>
        <begin position="6"/>
        <end position="26"/>
    </location>
</feature>
<evidence type="ECO:0000313" key="4">
    <source>
        <dbReference type="Proteomes" id="UP000321907"/>
    </source>
</evidence>
<feature type="region of interest" description="Disordered" evidence="1">
    <location>
        <begin position="133"/>
        <end position="163"/>
    </location>
</feature>
<accession>A0A5C7FR23</accession>
<keyword evidence="2" id="KW-0472">Membrane</keyword>
<evidence type="ECO:0000313" key="3">
    <source>
        <dbReference type="EMBL" id="TXF88901.1"/>
    </source>
</evidence>
<gene>
    <name evidence="3" type="ORF">FUA23_12640</name>
</gene>
<dbReference type="Proteomes" id="UP000321907">
    <property type="component" value="Unassembled WGS sequence"/>
</dbReference>
<evidence type="ECO:0000256" key="2">
    <source>
        <dbReference type="SAM" id="Phobius"/>
    </source>
</evidence>
<keyword evidence="4" id="KW-1185">Reference proteome</keyword>
<protein>
    <submittedName>
        <fullName evidence="3">Uncharacterized protein</fullName>
    </submittedName>
</protein>
<evidence type="ECO:0000256" key="1">
    <source>
        <dbReference type="SAM" id="MobiDB-lite"/>
    </source>
</evidence>
<proteinExistence type="predicted"/>
<dbReference type="RefSeq" id="WP_147931109.1">
    <property type="nucleotide sequence ID" value="NZ_VOXD01000018.1"/>
</dbReference>
<sequence length="163" mass="18572">MSNSRSPFNGINGIIGLVIGLFALYVIFNIVGWIFWLLYKVGWLFFIASLFVDRTVFTGFANSIKGLFERNWVMGLVTVLLAVALYPLTGLYLLGTALFRKKLKEKVAEADARQNGEWTDFEEVPREPTDIDIDYEELPPLPPPAEPLSRTSKKDTRYDDLFE</sequence>
<comment type="caution">
    <text evidence="3">The sequence shown here is derived from an EMBL/GenBank/DDBJ whole genome shotgun (WGS) entry which is preliminary data.</text>
</comment>